<protein>
    <submittedName>
        <fullName evidence="1">Putative TIR-NBS-LRR resistance protein</fullName>
    </submittedName>
</protein>
<evidence type="ECO:0000313" key="2">
    <source>
        <dbReference type="Proteomes" id="UP000236291"/>
    </source>
</evidence>
<dbReference type="AlphaFoldDB" id="A0A2K3KQL7"/>
<organism evidence="1 2">
    <name type="scientific">Trifolium pratense</name>
    <name type="common">Red clover</name>
    <dbReference type="NCBI Taxonomy" id="57577"/>
    <lineage>
        <taxon>Eukaryota</taxon>
        <taxon>Viridiplantae</taxon>
        <taxon>Streptophyta</taxon>
        <taxon>Embryophyta</taxon>
        <taxon>Tracheophyta</taxon>
        <taxon>Spermatophyta</taxon>
        <taxon>Magnoliopsida</taxon>
        <taxon>eudicotyledons</taxon>
        <taxon>Gunneridae</taxon>
        <taxon>Pentapetalae</taxon>
        <taxon>rosids</taxon>
        <taxon>fabids</taxon>
        <taxon>Fabales</taxon>
        <taxon>Fabaceae</taxon>
        <taxon>Papilionoideae</taxon>
        <taxon>50 kb inversion clade</taxon>
        <taxon>NPAAA clade</taxon>
        <taxon>Hologalegina</taxon>
        <taxon>IRL clade</taxon>
        <taxon>Trifolieae</taxon>
        <taxon>Trifolium</taxon>
    </lineage>
</organism>
<gene>
    <name evidence="1" type="ORF">L195_g064031</name>
</gene>
<sequence>AQAVADIAAAVAGQTAAKTQRDLQKQQREEAAMEARVMTEFRRHNPPEFKGEIDPEKADLWIQGMERVFEATRC</sequence>
<dbReference type="EMBL" id="ASHM01230115">
    <property type="protein sequence ID" value="PNX68553.1"/>
    <property type="molecule type" value="Genomic_DNA"/>
</dbReference>
<accession>A0A2K3KQL7</accession>
<evidence type="ECO:0000313" key="1">
    <source>
        <dbReference type="EMBL" id="PNX68553.1"/>
    </source>
</evidence>
<feature type="non-terminal residue" evidence="1">
    <location>
        <position position="74"/>
    </location>
</feature>
<name>A0A2K3KQL7_TRIPR</name>
<proteinExistence type="predicted"/>
<dbReference type="Proteomes" id="UP000236291">
    <property type="component" value="Unassembled WGS sequence"/>
</dbReference>
<reference evidence="1 2" key="1">
    <citation type="journal article" date="2014" name="Am. J. Bot.">
        <title>Genome assembly and annotation for red clover (Trifolium pratense; Fabaceae).</title>
        <authorList>
            <person name="Istvanek J."/>
            <person name="Jaros M."/>
            <person name="Krenek A."/>
            <person name="Repkova J."/>
        </authorList>
    </citation>
    <scope>NUCLEOTIDE SEQUENCE [LARGE SCALE GENOMIC DNA]</scope>
    <source>
        <strain evidence="2">cv. Tatra</strain>
        <tissue evidence="1">Young leaves</tissue>
    </source>
</reference>
<comment type="caution">
    <text evidence="1">The sequence shown here is derived from an EMBL/GenBank/DDBJ whole genome shotgun (WGS) entry which is preliminary data.</text>
</comment>
<reference evidence="1 2" key="2">
    <citation type="journal article" date="2017" name="Front. Plant Sci.">
        <title>Gene Classification and Mining of Molecular Markers Useful in Red Clover (Trifolium pratense) Breeding.</title>
        <authorList>
            <person name="Istvanek J."/>
            <person name="Dluhosova J."/>
            <person name="Dluhos P."/>
            <person name="Patkova L."/>
            <person name="Nedelnik J."/>
            <person name="Repkova J."/>
        </authorList>
    </citation>
    <scope>NUCLEOTIDE SEQUENCE [LARGE SCALE GENOMIC DNA]</scope>
    <source>
        <strain evidence="2">cv. Tatra</strain>
        <tissue evidence="1">Young leaves</tissue>
    </source>
</reference>
<feature type="non-terminal residue" evidence="1">
    <location>
        <position position="1"/>
    </location>
</feature>